<reference evidence="5" key="1">
    <citation type="submission" date="2022-10" db="EMBL/GenBank/DDBJ databases">
        <authorList>
            <person name="Chen Y."/>
            <person name="Dougan E. K."/>
            <person name="Chan C."/>
            <person name="Rhodes N."/>
            <person name="Thang M."/>
        </authorList>
    </citation>
    <scope>NUCLEOTIDE SEQUENCE</scope>
</reference>
<feature type="compositionally biased region" description="Basic residues" evidence="2">
    <location>
        <begin position="72"/>
        <end position="92"/>
    </location>
</feature>
<dbReference type="Gene3D" id="3.30.1370.10">
    <property type="entry name" value="K Homology domain, type 1"/>
    <property type="match status" value="1"/>
</dbReference>
<dbReference type="InterPro" id="IPR013087">
    <property type="entry name" value="Znf_C2H2_type"/>
</dbReference>
<dbReference type="InterPro" id="IPR036612">
    <property type="entry name" value="KH_dom_type_1_sf"/>
</dbReference>
<feature type="domain" description="K Homology" evidence="3">
    <location>
        <begin position="7"/>
        <end position="61"/>
    </location>
</feature>
<sequence length="513" mass="56399">MVWRDAQIPEVYRGLIVGKGADKLKELQVEFNVWIQVPRGKKEGPVMVEGAKADVEACIGKMHSKIENHSRSAQRTHSKGKGGKGGKGKGKAKSQSPTAPTCFLCNTEVSSLSQAAQHLRGQKHRMNVVEERPEFAERFEREHFGLADLEEVLLEPEIAEFHRELNFKVDEILSAIPAMQLKAEKLEEVNDEIAMLIEDPNWLQIKSRVVVHWDDTRKEGCKIHKLTKAPYLREMLERCSLKEPPRVKIPALPAPLPQVKPMSFASNSLTAAHKYPAAPGSCRLGIVIMEMLGIDLSNYDFVCGTSFIKALAGDNDRIRDTYYIQHFGETACVLHVPTGFHGQNDAGHAVEMLLCGDPLPGATAKTGQHMEVVNVVVFVVVATTGGCLRSGRYDRQGPTDAVIGSSLAALVVLAQRGKKRPELRISALVMLAQRGKRWLSSFWSLRQAGPNCGCLRCGRYDRQGPTAPGATLCNADITMVVVFVVVATTGAAVTRTEDHGAQKIMEHLIQPIP</sequence>
<dbReference type="GO" id="GO:0003723">
    <property type="term" value="F:RNA binding"/>
    <property type="evidence" value="ECO:0007669"/>
    <property type="project" value="UniProtKB-UniRule"/>
</dbReference>
<dbReference type="EMBL" id="CAMXCT030002590">
    <property type="protein sequence ID" value="CAL4786454.1"/>
    <property type="molecule type" value="Genomic_DNA"/>
</dbReference>
<keyword evidence="1" id="KW-0694">RNA-binding</keyword>
<dbReference type="EMBL" id="CAMXCT010002590">
    <property type="protein sequence ID" value="CAI3999142.1"/>
    <property type="molecule type" value="Genomic_DNA"/>
</dbReference>
<comment type="caution">
    <text evidence="5">The sequence shown here is derived from an EMBL/GenBank/DDBJ whole genome shotgun (WGS) entry which is preliminary data.</text>
</comment>
<dbReference type="InterPro" id="IPR004088">
    <property type="entry name" value="KH_dom_type_1"/>
</dbReference>
<organism evidence="5">
    <name type="scientific">Cladocopium goreaui</name>
    <dbReference type="NCBI Taxonomy" id="2562237"/>
    <lineage>
        <taxon>Eukaryota</taxon>
        <taxon>Sar</taxon>
        <taxon>Alveolata</taxon>
        <taxon>Dinophyceae</taxon>
        <taxon>Suessiales</taxon>
        <taxon>Symbiodiniaceae</taxon>
        <taxon>Cladocopium</taxon>
    </lineage>
</organism>
<dbReference type="SUPFAM" id="SSF54791">
    <property type="entry name" value="Eukaryotic type KH-domain (KH-domain type I)"/>
    <property type="match status" value="1"/>
</dbReference>
<dbReference type="EMBL" id="CAMXCT020002590">
    <property type="protein sequence ID" value="CAL1152517.1"/>
    <property type="molecule type" value="Genomic_DNA"/>
</dbReference>
<dbReference type="PROSITE" id="PS50084">
    <property type="entry name" value="KH_TYPE_1"/>
    <property type="match status" value="1"/>
</dbReference>
<evidence type="ECO:0000313" key="6">
    <source>
        <dbReference type="EMBL" id="CAL1152517.1"/>
    </source>
</evidence>
<dbReference type="Gene3D" id="3.30.160.60">
    <property type="entry name" value="Classic Zinc Finger"/>
    <property type="match status" value="1"/>
</dbReference>
<dbReference type="AlphaFoldDB" id="A0A9P1G6J9"/>
<proteinExistence type="predicted"/>
<reference evidence="6" key="2">
    <citation type="submission" date="2024-04" db="EMBL/GenBank/DDBJ databases">
        <authorList>
            <person name="Chen Y."/>
            <person name="Shah S."/>
            <person name="Dougan E. K."/>
            <person name="Thang M."/>
            <person name="Chan C."/>
        </authorList>
    </citation>
    <scope>NUCLEOTIDE SEQUENCE [LARGE SCALE GENOMIC DNA]</scope>
</reference>
<feature type="domain" description="C2H2-type" evidence="4">
    <location>
        <begin position="101"/>
        <end position="124"/>
    </location>
</feature>
<evidence type="ECO:0000259" key="3">
    <source>
        <dbReference type="Pfam" id="PF00013"/>
    </source>
</evidence>
<keyword evidence="7" id="KW-1185">Reference proteome</keyword>
<feature type="non-terminal residue" evidence="5">
    <location>
        <position position="513"/>
    </location>
</feature>
<dbReference type="OrthoDB" id="5204190at2759"/>
<gene>
    <name evidence="5" type="ORF">C1SCF055_LOCUS25383</name>
</gene>
<feature type="region of interest" description="Disordered" evidence="2">
    <location>
        <begin position="65"/>
        <end position="98"/>
    </location>
</feature>
<evidence type="ECO:0008006" key="8">
    <source>
        <dbReference type="Google" id="ProtNLM"/>
    </source>
</evidence>
<evidence type="ECO:0000256" key="1">
    <source>
        <dbReference type="PROSITE-ProRule" id="PRU00117"/>
    </source>
</evidence>
<protein>
    <recommendedName>
        <fullName evidence="8">K Homology domain-containing protein</fullName>
    </recommendedName>
</protein>
<dbReference type="SUPFAM" id="SSF57667">
    <property type="entry name" value="beta-beta-alpha zinc fingers"/>
    <property type="match status" value="1"/>
</dbReference>
<evidence type="ECO:0000313" key="7">
    <source>
        <dbReference type="Proteomes" id="UP001152797"/>
    </source>
</evidence>
<evidence type="ECO:0000313" key="5">
    <source>
        <dbReference type="EMBL" id="CAI3999142.1"/>
    </source>
</evidence>
<accession>A0A9P1G6J9</accession>
<dbReference type="Pfam" id="PF00013">
    <property type="entry name" value="KH_1"/>
    <property type="match status" value="1"/>
</dbReference>
<dbReference type="Proteomes" id="UP001152797">
    <property type="component" value="Unassembled WGS sequence"/>
</dbReference>
<evidence type="ECO:0000259" key="4">
    <source>
        <dbReference type="Pfam" id="PF12874"/>
    </source>
</evidence>
<evidence type="ECO:0000256" key="2">
    <source>
        <dbReference type="SAM" id="MobiDB-lite"/>
    </source>
</evidence>
<dbReference type="Pfam" id="PF12874">
    <property type="entry name" value="zf-met"/>
    <property type="match status" value="1"/>
</dbReference>
<name>A0A9P1G6J9_9DINO</name>
<dbReference type="InterPro" id="IPR036236">
    <property type="entry name" value="Znf_C2H2_sf"/>
</dbReference>